<dbReference type="AlphaFoldDB" id="A0A645HLV2"/>
<accession>A0A645HLV2</accession>
<dbReference type="InterPro" id="IPR013651">
    <property type="entry name" value="ATP-grasp_RimK-type"/>
</dbReference>
<dbReference type="EC" id="6.3.2.-" evidence="2"/>
<dbReference type="GO" id="GO:0016879">
    <property type="term" value="F:ligase activity, forming carbon-nitrogen bonds"/>
    <property type="evidence" value="ECO:0007669"/>
    <property type="project" value="TreeGrafter"/>
</dbReference>
<feature type="domain" description="ATP-grasp fold RimK-type" evidence="1">
    <location>
        <begin position="2"/>
        <end position="61"/>
    </location>
</feature>
<reference evidence="2" key="1">
    <citation type="submission" date="2019-08" db="EMBL/GenBank/DDBJ databases">
        <authorList>
            <person name="Kucharzyk K."/>
            <person name="Murdoch R.W."/>
            <person name="Higgins S."/>
            <person name="Loffler F."/>
        </authorList>
    </citation>
    <scope>NUCLEOTIDE SEQUENCE</scope>
</reference>
<proteinExistence type="predicted"/>
<dbReference type="Gene3D" id="3.30.470.20">
    <property type="entry name" value="ATP-grasp fold, B domain"/>
    <property type="match status" value="1"/>
</dbReference>
<comment type="caution">
    <text evidence="2">The sequence shown here is derived from an EMBL/GenBank/DDBJ whole genome shotgun (WGS) entry which is preliminary data.</text>
</comment>
<sequence length="67" mass="7052">MSAEESAIALSACEKLGLDFGGVDLLQSKDGPLLCEVNSNAHFTALRELCGINPADHIIARLKEALA</sequence>
<keyword evidence="2" id="KW-0687">Ribonucleoprotein</keyword>
<dbReference type="SUPFAM" id="SSF56059">
    <property type="entry name" value="Glutathione synthetase ATP-binding domain-like"/>
    <property type="match status" value="1"/>
</dbReference>
<evidence type="ECO:0000259" key="1">
    <source>
        <dbReference type="Pfam" id="PF08443"/>
    </source>
</evidence>
<keyword evidence="2" id="KW-0689">Ribosomal protein</keyword>
<gene>
    <name evidence="2" type="primary">rimK_8</name>
    <name evidence="2" type="ORF">SDC9_187441</name>
</gene>
<name>A0A645HLV2_9ZZZZ</name>
<dbReference type="PANTHER" id="PTHR21621">
    <property type="entry name" value="RIBOSOMAL PROTEIN S6 MODIFICATION PROTEIN"/>
    <property type="match status" value="1"/>
</dbReference>
<dbReference type="GO" id="GO:0005840">
    <property type="term" value="C:ribosome"/>
    <property type="evidence" value="ECO:0007669"/>
    <property type="project" value="UniProtKB-KW"/>
</dbReference>
<dbReference type="GO" id="GO:0005737">
    <property type="term" value="C:cytoplasm"/>
    <property type="evidence" value="ECO:0007669"/>
    <property type="project" value="TreeGrafter"/>
</dbReference>
<organism evidence="2">
    <name type="scientific">bioreactor metagenome</name>
    <dbReference type="NCBI Taxonomy" id="1076179"/>
    <lineage>
        <taxon>unclassified sequences</taxon>
        <taxon>metagenomes</taxon>
        <taxon>ecological metagenomes</taxon>
    </lineage>
</organism>
<dbReference type="Pfam" id="PF08443">
    <property type="entry name" value="RimK"/>
    <property type="match status" value="1"/>
</dbReference>
<evidence type="ECO:0000313" key="2">
    <source>
        <dbReference type="EMBL" id="MPN39907.1"/>
    </source>
</evidence>
<dbReference type="EMBL" id="VSSQ01096003">
    <property type="protein sequence ID" value="MPN39907.1"/>
    <property type="molecule type" value="Genomic_DNA"/>
</dbReference>
<protein>
    <submittedName>
        <fullName evidence="2">Ribosomal protein S6--L-glutamate ligase</fullName>
        <ecNumber evidence="2">6.3.2.-</ecNumber>
    </submittedName>
</protein>
<dbReference type="PANTHER" id="PTHR21621:SF0">
    <property type="entry name" value="BETA-CITRYLGLUTAMATE SYNTHASE B-RELATED"/>
    <property type="match status" value="1"/>
</dbReference>
<keyword evidence="2" id="KW-0436">Ligase</keyword>